<dbReference type="EMBL" id="AP019416">
    <property type="protein sequence ID" value="BBI48961.1"/>
    <property type="molecule type" value="Genomic_DNA"/>
</dbReference>
<proteinExistence type="predicted"/>
<dbReference type="Proteomes" id="UP000289555">
    <property type="component" value="Chromosome"/>
</dbReference>
<evidence type="ECO:0000313" key="1">
    <source>
        <dbReference type="EMBL" id="BBI48961.1"/>
    </source>
</evidence>
<keyword evidence="2" id="KW-1185">Reference proteome</keyword>
<name>A0ABN5WWP8_9GAMM</name>
<protein>
    <submittedName>
        <fullName evidence="1">Uncharacterized protein</fullName>
    </submittedName>
</protein>
<gene>
    <name evidence="1" type="ORF">HORIV_13820</name>
</gene>
<reference evidence="2" key="1">
    <citation type="journal article" date="2019" name="Microbiol. Resour. Announc.">
        <title>Complete Genome Sequence of Halomonas olivaria, a Moderately Halophilic Bacterium Isolated from Olive Processing Effluents, Obtained by Nanopore Sequencing.</title>
        <authorList>
            <person name="Nagata S."/>
            <person name="Ii K.M."/>
            <person name="Tsukimi T."/>
            <person name="Miura M.C."/>
            <person name="Galipon J."/>
            <person name="Arakawa K."/>
        </authorList>
    </citation>
    <scope>NUCLEOTIDE SEQUENCE [LARGE SCALE GENOMIC DNA]</scope>
    <source>
        <strain evidence="2">TYRC17</strain>
    </source>
</reference>
<organism evidence="1 2">
    <name type="scientific">Vreelandella olivaria</name>
    <dbReference type="NCBI Taxonomy" id="390919"/>
    <lineage>
        <taxon>Bacteria</taxon>
        <taxon>Pseudomonadati</taxon>
        <taxon>Pseudomonadota</taxon>
        <taxon>Gammaproteobacteria</taxon>
        <taxon>Oceanospirillales</taxon>
        <taxon>Halomonadaceae</taxon>
        <taxon>Vreelandella</taxon>
    </lineage>
</organism>
<sequence length="76" mass="8791">MRWSSSPRREVTNIVGEINLTVIAKAGTPLARVGIQRNQACIRRRQVEPAWAHNVSLTDHYWLRVVVFFIYTKQQG</sequence>
<accession>A0ABN5WWP8</accession>
<evidence type="ECO:0000313" key="2">
    <source>
        <dbReference type="Proteomes" id="UP000289555"/>
    </source>
</evidence>